<evidence type="ECO:0000313" key="3">
    <source>
        <dbReference type="EMBL" id="QHN76909.1"/>
    </source>
</evidence>
<gene>
    <name evidence="4" type="ORF">Ahy_B09g095935</name>
    <name evidence="3" type="ORF">DS421_19g648050</name>
</gene>
<evidence type="ECO:0000313" key="4">
    <source>
        <dbReference type="EMBL" id="RYQ89124.1"/>
    </source>
</evidence>
<evidence type="ECO:0000313" key="5">
    <source>
        <dbReference type="Proteomes" id="UP000289738"/>
    </source>
</evidence>
<name>A0A444XH66_ARAHY</name>
<feature type="region of interest" description="Disordered" evidence="2">
    <location>
        <begin position="57"/>
        <end position="89"/>
    </location>
</feature>
<accession>A0A444XH66</accession>
<feature type="compositionally biased region" description="Low complexity" evidence="2">
    <location>
        <begin position="68"/>
        <end position="86"/>
    </location>
</feature>
<dbReference type="Proteomes" id="UP000289738">
    <property type="component" value="Chromosome B09"/>
</dbReference>
<comment type="similarity">
    <text evidence="1">Belongs to the DRM1/ARP family.</text>
</comment>
<evidence type="ECO:0000313" key="6">
    <source>
        <dbReference type="Proteomes" id="UP000464620"/>
    </source>
</evidence>
<protein>
    <submittedName>
        <fullName evidence="4">Uncharacterized protein</fullName>
    </submittedName>
</protein>
<dbReference type="PANTHER" id="PTHR33565:SF20">
    <property type="entry name" value="DORMANCY-ASSOCIATED PROTEIN HOMOLOG 4"/>
    <property type="match status" value="1"/>
</dbReference>
<dbReference type="EMBL" id="CP031001">
    <property type="protein sequence ID" value="QHN76909.1"/>
    <property type="molecule type" value="Genomic_DNA"/>
</dbReference>
<reference evidence="3 6" key="2">
    <citation type="submission" date="2020-01" db="EMBL/GenBank/DDBJ databases">
        <title>Genome sequence of Arachis hypogaea, cultivar Shitouqi.</title>
        <authorList>
            <person name="Zhuang W."/>
            <person name="Chen H."/>
            <person name="Varshney R."/>
            <person name="Wang D."/>
            <person name="Ming R."/>
        </authorList>
    </citation>
    <scope>NUCLEOTIDE SEQUENCE [LARGE SCALE GENOMIC DNA]</scope>
    <source>
        <tissue evidence="3">Young leaf</tissue>
    </source>
</reference>
<dbReference type="AlphaFoldDB" id="A0A444XH66"/>
<dbReference type="EMBL" id="SDMP01000019">
    <property type="protein sequence ID" value="RYQ89124.1"/>
    <property type="molecule type" value="Genomic_DNA"/>
</dbReference>
<dbReference type="Pfam" id="PF05564">
    <property type="entry name" value="Auxin_repressed"/>
    <property type="match status" value="1"/>
</dbReference>
<dbReference type="InterPro" id="IPR008406">
    <property type="entry name" value="DRM/ARP"/>
</dbReference>
<reference evidence="4 5" key="1">
    <citation type="submission" date="2019-01" db="EMBL/GenBank/DDBJ databases">
        <title>Sequencing of cultivated peanut Arachis hypogaea provides insights into genome evolution and oil improvement.</title>
        <authorList>
            <person name="Chen X."/>
        </authorList>
    </citation>
    <scope>NUCLEOTIDE SEQUENCE [LARGE SCALE GENOMIC DNA]</scope>
    <source>
        <strain evidence="5">cv. Fuhuasheng</strain>
        <strain evidence="4">GDAAS-fuhuasheng2018</strain>
        <tissue evidence="4">Leaves</tissue>
    </source>
</reference>
<dbReference type="STRING" id="3818.A0A444XH66"/>
<keyword evidence="5" id="KW-1185">Reference proteome</keyword>
<proteinExistence type="inferred from homology"/>
<dbReference type="Proteomes" id="UP000464620">
    <property type="component" value="Chromosome B09"/>
</dbReference>
<sequence>MMGFLHKLWDETLAGPAPESGLGKLRKYNSFVGSGGARSPMSPDDVPISRSITILRDPSAMRPATSDPASPSIPITPRTPITPDTPGVDFKKFTRRKTLANAAVDSSASIQGDYECFGSLLRERK</sequence>
<evidence type="ECO:0000256" key="1">
    <source>
        <dbReference type="ARBA" id="ARBA00010502"/>
    </source>
</evidence>
<evidence type="ECO:0000256" key="2">
    <source>
        <dbReference type="SAM" id="MobiDB-lite"/>
    </source>
</evidence>
<organism evidence="4 5">
    <name type="scientific">Arachis hypogaea</name>
    <name type="common">Peanut</name>
    <dbReference type="NCBI Taxonomy" id="3818"/>
    <lineage>
        <taxon>Eukaryota</taxon>
        <taxon>Viridiplantae</taxon>
        <taxon>Streptophyta</taxon>
        <taxon>Embryophyta</taxon>
        <taxon>Tracheophyta</taxon>
        <taxon>Spermatophyta</taxon>
        <taxon>Magnoliopsida</taxon>
        <taxon>eudicotyledons</taxon>
        <taxon>Gunneridae</taxon>
        <taxon>Pentapetalae</taxon>
        <taxon>rosids</taxon>
        <taxon>fabids</taxon>
        <taxon>Fabales</taxon>
        <taxon>Fabaceae</taxon>
        <taxon>Papilionoideae</taxon>
        <taxon>50 kb inversion clade</taxon>
        <taxon>dalbergioids sensu lato</taxon>
        <taxon>Dalbergieae</taxon>
        <taxon>Pterocarpus clade</taxon>
        <taxon>Arachis</taxon>
    </lineage>
</organism>
<dbReference type="PANTHER" id="PTHR33565">
    <property type="entry name" value="DORMANCY-ASSOCIATED PROTEIN 1"/>
    <property type="match status" value="1"/>
</dbReference>